<dbReference type="EMBL" id="CP002959">
    <property type="protein sequence ID" value="AFM11340.1"/>
    <property type="molecule type" value="Genomic_DNA"/>
</dbReference>
<evidence type="ECO:0000313" key="2">
    <source>
        <dbReference type="Proteomes" id="UP000006048"/>
    </source>
</evidence>
<proteinExistence type="predicted"/>
<dbReference type="Gene3D" id="2.130.10.10">
    <property type="entry name" value="YVTN repeat-like/Quinoprotein amine dehydrogenase"/>
    <property type="match status" value="1"/>
</dbReference>
<dbReference type="RefSeq" id="WP_014801858.1">
    <property type="nucleotide sequence ID" value="NC_018020.1"/>
</dbReference>
<sequence>MRRSALALIILFAASACRGREYLAALPNAGGEVPSGVVALVAAAEAPHRASRAVLIHPASGAATELELIQNAQLKEIYQDTKLIVDQYALSRLGKIAQLAPHAHGKNKSYFACSLSPQRYFVACQISTGISVVDVTTGAEQVHKGSYRSCSWGAAKRLICLEGSYQKENRIVAIDPHEKPITTIAQNDKDRITGLTADAGTGRIAYATGKDQSWIFWRKQSLTAAPERLGEISGHYIFDARISPLGVVAARVAAAENREGILRPRNIWVSPEFGGRKGQLLDLAELPAPGFFSGSGFGGVESFDFSPDGMSLAILMSGENDCRMVDEGGNIACRLNVHIFDSRAGELKQLTHFRATELRSVLWRSSLKAND</sequence>
<dbReference type="HOGENOM" id="CLU_745854_0_0_12"/>
<dbReference type="PATRIC" id="fig|869212.3.peg.664"/>
<gene>
    <name evidence="1" type="ordered locus">Turpa_0689</name>
</gene>
<dbReference type="STRING" id="869212.Turpa_0689"/>
<dbReference type="KEGG" id="tpx:Turpa_0689"/>
<evidence type="ECO:0000313" key="1">
    <source>
        <dbReference type="EMBL" id="AFM11340.1"/>
    </source>
</evidence>
<protein>
    <recommendedName>
        <fullName evidence="3">Lipoprotein</fullName>
    </recommendedName>
</protein>
<reference evidence="1 2" key="1">
    <citation type="submission" date="2012-06" db="EMBL/GenBank/DDBJ databases">
        <title>The complete chromosome of genome of Turneriella parva DSM 21527.</title>
        <authorList>
            <consortium name="US DOE Joint Genome Institute (JGI-PGF)"/>
            <person name="Lucas S."/>
            <person name="Han J."/>
            <person name="Lapidus A."/>
            <person name="Bruce D."/>
            <person name="Goodwin L."/>
            <person name="Pitluck S."/>
            <person name="Peters L."/>
            <person name="Kyrpides N."/>
            <person name="Mavromatis K."/>
            <person name="Ivanova N."/>
            <person name="Mikhailova N."/>
            <person name="Chertkov O."/>
            <person name="Detter J.C."/>
            <person name="Tapia R."/>
            <person name="Han C."/>
            <person name="Land M."/>
            <person name="Hauser L."/>
            <person name="Markowitz V."/>
            <person name="Cheng J.-F."/>
            <person name="Hugenholtz P."/>
            <person name="Woyke T."/>
            <person name="Wu D."/>
            <person name="Gronow S."/>
            <person name="Wellnitz S."/>
            <person name="Brambilla E."/>
            <person name="Klenk H.-P."/>
            <person name="Eisen J.A."/>
        </authorList>
    </citation>
    <scope>NUCLEOTIDE SEQUENCE [LARGE SCALE GENOMIC DNA]</scope>
    <source>
        <strain evidence="2">ATCC BAA-1111 / DSM 21527 / NCTC 11395 / H</strain>
    </source>
</reference>
<name>I4B233_TURPD</name>
<dbReference type="Proteomes" id="UP000006048">
    <property type="component" value="Chromosome"/>
</dbReference>
<dbReference type="SUPFAM" id="SSF82171">
    <property type="entry name" value="DPP6 N-terminal domain-like"/>
    <property type="match status" value="1"/>
</dbReference>
<dbReference type="PROSITE" id="PS51257">
    <property type="entry name" value="PROKAR_LIPOPROTEIN"/>
    <property type="match status" value="1"/>
</dbReference>
<dbReference type="InterPro" id="IPR015943">
    <property type="entry name" value="WD40/YVTN_repeat-like_dom_sf"/>
</dbReference>
<accession>I4B233</accession>
<evidence type="ECO:0008006" key="3">
    <source>
        <dbReference type="Google" id="ProtNLM"/>
    </source>
</evidence>
<dbReference type="AlphaFoldDB" id="I4B233"/>
<organism evidence="1 2">
    <name type="scientific">Turneriella parva (strain ATCC BAA-1111 / DSM 21527 / NCTC 11395 / H)</name>
    <name type="common">Leptospira parva</name>
    <dbReference type="NCBI Taxonomy" id="869212"/>
    <lineage>
        <taxon>Bacteria</taxon>
        <taxon>Pseudomonadati</taxon>
        <taxon>Spirochaetota</taxon>
        <taxon>Spirochaetia</taxon>
        <taxon>Leptospirales</taxon>
        <taxon>Leptospiraceae</taxon>
        <taxon>Turneriella</taxon>
    </lineage>
</organism>
<keyword evidence="2" id="KW-1185">Reference proteome</keyword>